<accession>A0A8S9T7L2</accession>
<sequence>MTEVLNSLKKVVLGVVGTVSLVIGIVGVIIPFFPGTPFLILAGICFWAMNA</sequence>
<name>A0A8S9T7L2_9CYAN</name>
<evidence type="ECO:0000313" key="3">
    <source>
        <dbReference type="Proteomes" id="UP000029738"/>
    </source>
</evidence>
<proteinExistence type="predicted"/>
<dbReference type="InterPro" id="IPR007401">
    <property type="entry name" value="DUF454"/>
</dbReference>
<dbReference type="Proteomes" id="UP000029738">
    <property type="component" value="Unassembled WGS sequence"/>
</dbReference>
<reference evidence="2" key="2">
    <citation type="submission" date="2019-11" db="EMBL/GenBank/DDBJ databases">
        <title>Improved Assembly of Tolypothrix boutellei genome.</title>
        <authorList>
            <person name="Sarangi A.N."/>
            <person name="Mukherjee M."/>
            <person name="Ghosh S."/>
            <person name="Singh D."/>
            <person name="Das A."/>
            <person name="Kant S."/>
            <person name="Prusty A."/>
            <person name="Tripathy S."/>
        </authorList>
    </citation>
    <scope>NUCLEOTIDE SEQUENCE</scope>
    <source>
        <strain evidence="2">VB521301</strain>
    </source>
</reference>
<dbReference type="Pfam" id="PF04304">
    <property type="entry name" value="DUF454"/>
    <property type="match status" value="1"/>
</dbReference>
<evidence type="ECO:0000313" key="2">
    <source>
        <dbReference type="EMBL" id="KAF3888048.1"/>
    </source>
</evidence>
<feature type="transmembrane region" description="Helical" evidence="1">
    <location>
        <begin position="12"/>
        <end position="33"/>
    </location>
</feature>
<evidence type="ECO:0000256" key="1">
    <source>
        <dbReference type="SAM" id="Phobius"/>
    </source>
</evidence>
<dbReference type="EMBL" id="JHEG04000001">
    <property type="protein sequence ID" value="KAF3888048.1"/>
    <property type="molecule type" value="Genomic_DNA"/>
</dbReference>
<organism evidence="2 3">
    <name type="scientific">Tolypothrix bouteillei VB521301</name>
    <dbReference type="NCBI Taxonomy" id="1479485"/>
    <lineage>
        <taxon>Bacteria</taxon>
        <taxon>Bacillati</taxon>
        <taxon>Cyanobacteriota</taxon>
        <taxon>Cyanophyceae</taxon>
        <taxon>Nostocales</taxon>
        <taxon>Tolypothrichaceae</taxon>
        <taxon>Tolypothrix</taxon>
    </lineage>
</organism>
<protein>
    <submittedName>
        <fullName evidence="2">DUF454 domain-containing protein</fullName>
    </submittedName>
</protein>
<keyword evidence="3" id="KW-1185">Reference proteome</keyword>
<gene>
    <name evidence="2" type="ORF">DA73_0400023075</name>
</gene>
<reference evidence="2" key="1">
    <citation type="journal article" date="2015" name="Genome Announc.">
        <title>Draft Genome Sequence of Tolypothrix boutellei Strain VB521301.</title>
        <authorList>
            <person name="Chandrababunaidu M.M."/>
            <person name="Singh D."/>
            <person name="Sen D."/>
            <person name="Bhan S."/>
            <person name="Das S."/>
            <person name="Gupta A."/>
            <person name="Adhikary S.P."/>
            <person name="Tripathy S."/>
        </authorList>
    </citation>
    <scope>NUCLEOTIDE SEQUENCE</scope>
    <source>
        <strain evidence="2">VB521301</strain>
    </source>
</reference>
<comment type="caution">
    <text evidence="2">The sequence shown here is derived from an EMBL/GenBank/DDBJ whole genome shotgun (WGS) entry which is preliminary data.</text>
</comment>
<keyword evidence="1" id="KW-0472">Membrane</keyword>
<dbReference type="RefSeq" id="WP_137986117.1">
    <property type="nucleotide sequence ID" value="NZ_JHEG04000001.1"/>
</dbReference>
<dbReference type="AlphaFoldDB" id="A0A8S9T7L2"/>
<keyword evidence="1" id="KW-0812">Transmembrane</keyword>
<keyword evidence="1" id="KW-1133">Transmembrane helix</keyword>